<feature type="compositionally biased region" description="Basic and acidic residues" evidence="4">
    <location>
        <begin position="178"/>
        <end position="188"/>
    </location>
</feature>
<dbReference type="WBParaSite" id="scaffold3042_cov195.g5878">
    <property type="protein sequence ID" value="scaffold3042_cov195.g5878"/>
    <property type="gene ID" value="scaffold3042_cov195.g5878"/>
</dbReference>
<name>A0A915M8C7_MELJA</name>
<dbReference type="GO" id="GO:0005576">
    <property type="term" value="C:extracellular region"/>
    <property type="evidence" value="ECO:0007669"/>
    <property type="project" value="UniProtKB-SubCell"/>
</dbReference>
<comment type="subcellular location">
    <subcellularLocation>
        <location evidence="1">Secreted</location>
    </subcellularLocation>
</comment>
<dbReference type="AlphaFoldDB" id="A0A915M8C7"/>
<reference evidence="7" key="1">
    <citation type="submission" date="2022-11" db="UniProtKB">
        <authorList>
            <consortium name="WormBaseParasite"/>
        </authorList>
    </citation>
    <scope>IDENTIFICATION</scope>
</reference>
<dbReference type="Proteomes" id="UP000887561">
    <property type="component" value="Unplaced"/>
</dbReference>
<keyword evidence="6" id="KW-1185">Reference proteome</keyword>
<evidence type="ECO:0000313" key="6">
    <source>
        <dbReference type="Proteomes" id="UP000887561"/>
    </source>
</evidence>
<evidence type="ECO:0000256" key="4">
    <source>
        <dbReference type="SAM" id="MobiDB-lite"/>
    </source>
</evidence>
<dbReference type="Gene3D" id="2.60.40.770">
    <property type="match status" value="1"/>
</dbReference>
<evidence type="ECO:0000256" key="2">
    <source>
        <dbReference type="ARBA" id="ARBA00006370"/>
    </source>
</evidence>
<comment type="similarity">
    <text evidence="2">Belongs to the NPC2 family.</text>
</comment>
<dbReference type="FunFam" id="2.60.40.770:FF:000001">
    <property type="entry name" value="NPC intracellular cholesterol transporter 2"/>
    <property type="match status" value="1"/>
</dbReference>
<dbReference type="InterPro" id="IPR003172">
    <property type="entry name" value="ML_dom"/>
</dbReference>
<dbReference type="Pfam" id="PF02221">
    <property type="entry name" value="E1_DerP2_DerF2"/>
    <property type="match status" value="1"/>
</dbReference>
<feature type="domain" description="MD-2-related lipid-recognition" evidence="5">
    <location>
        <begin position="6"/>
        <end position="138"/>
    </location>
</feature>
<evidence type="ECO:0000256" key="1">
    <source>
        <dbReference type="ARBA" id="ARBA00004613"/>
    </source>
</evidence>
<evidence type="ECO:0000256" key="3">
    <source>
        <dbReference type="ARBA" id="ARBA00022525"/>
    </source>
</evidence>
<sequence length="209" mass="24065">MFLCLKNSQSNFEIISVGITECEKSERCEFKRGKEYSLQIGFKPDKKVDSLKTLAHLGDARGALTRFHVDNEDACIESNITCPLMPNKIYWYKQTVLLLQEYPIVDLQVNWLLINPDAEKNDKGLPTNRDIVGLSHGVEIVDHLTIFRCFHRLCRAERKMMVQRMDGKFVTGEMLESVEGHSQHEERVLSPSERFLLGMEPEPNPQRNA</sequence>
<evidence type="ECO:0000259" key="5">
    <source>
        <dbReference type="SMART" id="SM00737"/>
    </source>
</evidence>
<feature type="region of interest" description="Disordered" evidence="4">
    <location>
        <begin position="178"/>
        <end position="209"/>
    </location>
</feature>
<accession>A0A915M8C7</accession>
<keyword evidence="3" id="KW-0964">Secreted</keyword>
<dbReference type="InterPro" id="IPR014756">
    <property type="entry name" value="Ig_E-set"/>
</dbReference>
<evidence type="ECO:0000313" key="7">
    <source>
        <dbReference type="WBParaSite" id="scaffold3042_cov195.g5878"/>
    </source>
</evidence>
<protein>
    <submittedName>
        <fullName evidence="7">MD-2-related lipid-recognition domain-containing protein</fullName>
    </submittedName>
</protein>
<proteinExistence type="inferred from homology"/>
<dbReference type="SUPFAM" id="SSF81296">
    <property type="entry name" value="E set domains"/>
    <property type="match status" value="1"/>
</dbReference>
<organism evidence="6 7">
    <name type="scientific">Meloidogyne javanica</name>
    <name type="common">Root-knot nematode worm</name>
    <dbReference type="NCBI Taxonomy" id="6303"/>
    <lineage>
        <taxon>Eukaryota</taxon>
        <taxon>Metazoa</taxon>
        <taxon>Ecdysozoa</taxon>
        <taxon>Nematoda</taxon>
        <taxon>Chromadorea</taxon>
        <taxon>Rhabditida</taxon>
        <taxon>Tylenchina</taxon>
        <taxon>Tylenchomorpha</taxon>
        <taxon>Tylenchoidea</taxon>
        <taxon>Meloidogynidae</taxon>
        <taxon>Meloidogyninae</taxon>
        <taxon>Meloidogyne</taxon>
        <taxon>Meloidogyne incognita group</taxon>
    </lineage>
</organism>
<dbReference type="SMART" id="SM00737">
    <property type="entry name" value="ML"/>
    <property type="match status" value="1"/>
</dbReference>